<dbReference type="AlphaFoldDB" id="A0AA39VD14"/>
<sequence>MQICKHNLIGFVVGYPYLRTTPNASMINTFVDDLYKTGKFEGFNYTFWDEQFATKLMKFQWKHHLEFLLEHMNLPQHISKQIIDRFIAVRILQGYLKSMPEQLYCFPRSGVI</sequence>
<evidence type="ECO:0000313" key="1">
    <source>
        <dbReference type="EMBL" id="KAK0573463.1"/>
    </source>
</evidence>
<dbReference type="EMBL" id="JAUESC010000387">
    <property type="protein sequence ID" value="KAK0573463.1"/>
    <property type="molecule type" value="Genomic_DNA"/>
</dbReference>
<name>A0AA39VD14_ACESA</name>
<gene>
    <name evidence="1" type="ORF">LWI29_008416</name>
</gene>
<dbReference type="GO" id="GO:0000967">
    <property type="term" value="P:rRNA 5'-end processing"/>
    <property type="evidence" value="ECO:0007669"/>
    <property type="project" value="TreeGrafter"/>
</dbReference>
<keyword evidence="2" id="KW-1185">Reference proteome</keyword>
<accession>A0AA39VD14</accession>
<dbReference type="InterPro" id="IPR037027">
    <property type="entry name" value="YqgF/RNaseH-like_dom_sf"/>
</dbReference>
<dbReference type="PANTHER" id="PTHR33317">
    <property type="entry name" value="POLYNUCLEOTIDYL TRANSFERASE, RIBONUCLEASE H-LIKE SUPERFAMILY PROTEIN"/>
    <property type="match status" value="1"/>
</dbReference>
<organism evidence="1 2">
    <name type="scientific">Acer saccharum</name>
    <name type="common">Sugar maple</name>
    <dbReference type="NCBI Taxonomy" id="4024"/>
    <lineage>
        <taxon>Eukaryota</taxon>
        <taxon>Viridiplantae</taxon>
        <taxon>Streptophyta</taxon>
        <taxon>Embryophyta</taxon>
        <taxon>Tracheophyta</taxon>
        <taxon>Spermatophyta</taxon>
        <taxon>Magnoliopsida</taxon>
        <taxon>eudicotyledons</taxon>
        <taxon>Gunneridae</taxon>
        <taxon>Pentapetalae</taxon>
        <taxon>rosids</taxon>
        <taxon>malvids</taxon>
        <taxon>Sapindales</taxon>
        <taxon>Sapindaceae</taxon>
        <taxon>Hippocastanoideae</taxon>
        <taxon>Acereae</taxon>
        <taxon>Acer</taxon>
    </lineage>
</organism>
<dbReference type="SUPFAM" id="SSF53098">
    <property type="entry name" value="Ribonuclease H-like"/>
    <property type="match status" value="1"/>
</dbReference>
<reference evidence="1" key="1">
    <citation type="journal article" date="2022" name="Plant J.">
        <title>Strategies of tolerance reflected in two North American maple genomes.</title>
        <authorList>
            <person name="McEvoy S.L."/>
            <person name="Sezen U.U."/>
            <person name="Trouern-Trend A."/>
            <person name="McMahon S.M."/>
            <person name="Schaberg P.G."/>
            <person name="Yang J."/>
            <person name="Wegrzyn J.L."/>
            <person name="Swenson N.G."/>
        </authorList>
    </citation>
    <scope>NUCLEOTIDE SEQUENCE</scope>
    <source>
        <strain evidence="1">NS2018</strain>
    </source>
</reference>
<dbReference type="Proteomes" id="UP001168877">
    <property type="component" value="Unassembled WGS sequence"/>
</dbReference>
<dbReference type="PANTHER" id="PTHR33317:SF1">
    <property type="entry name" value="POLYNUCLEOTIDYL TRANSFERASE, RIBONUCLEASE H-LIKE SUPERFAMILY PROTEIN"/>
    <property type="match status" value="1"/>
</dbReference>
<reference evidence="1" key="2">
    <citation type="submission" date="2023-06" db="EMBL/GenBank/DDBJ databases">
        <authorList>
            <person name="Swenson N.G."/>
            <person name="Wegrzyn J.L."/>
            <person name="Mcevoy S.L."/>
        </authorList>
    </citation>
    <scope>NUCLEOTIDE SEQUENCE</scope>
    <source>
        <strain evidence="1">NS2018</strain>
        <tissue evidence="1">Leaf</tissue>
    </source>
</reference>
<comment type="caution">
    <text evidence="1">The sequence shown here is derived from an EMBL/GenBank/DDBJ whole genome shotgun (WGS) entry which is preliminary data.</text>
</comment>
<dbReference type="Gene3D" id="3.30.420.140">
    <property type="entry name" value="YqgF/RNase H-like domain"/>
    <property type="match status" value="1"/>
</dbReference>
<evidence type="ECO:0000313" key="2">
    <source>
        <dbReference type="Proteomes" id="UP001168877"/>
    </source>
</evidence>
<dbReference type="InterPro" id="IPR005227">
    <property type="entry name" value="YqgF"/>
</dbReference>
<proteinExistence type="predicted"/>
<protein>
    <submittedName>
        <fullName evidence="1">Uncharacterized protein</fullName>
    </submittedName>
</protein>
<dbReference type="InterPro" id="IPR012337">
    <property type="entry name" value="RNaseH-like_sf"/>
</dbReference>